<reference evidence="2" key="1">
    <citation type="journal article" date="2021" name="Proc. Natl. Acad. Sci. U.S.A.">
        <title>A Catalog of Tens of Thousands of Viruses from Human Metagenomes Reveals Hidden Associations with Chronic Diseases.</title>
        <authorList>
            <person name="Tisza M.J."/>
            <person name="Buck C.B."/>
        </authorList>
    </citation>
    <scope>NUCLEOTIDE SEQUENCE</scope>
    <source>
        <strain evidence="2">CtmYS12</strain>
    </source>
</reference>
<dbReference type="EMBL" id="BK015347">
    <property type="protein sequence ID" value="DAE02609.1"/>
    <property type="molecule type" value="Genomic_DNA"/>
</dbReference>
<feature type="transmembrane region" description="Helical" evidence="1">
    <location>
        <begin position="42"/>
        <end position="63"/>
    </location>
</feature>
<evidence type="ECO:0000256" key="1">
    <source>
        <dbReference type="SAM" id="Phobius"/>
    </source>
</evidence>
<accession>A0A8S5P861</accession>
<keyword evidence="1" id="KW-0812">Transmembrane</keyword>
<sequence>MMNLYNYLAVMITERMTGLDHTCLKIWDFYTYVYTLSTVEKAMNITIIGLVLITVCVIAIIVLNKFEKKLKREEA</sequence>
<keyword evidence="1" id="KW-1133">Transmembrane helix</keyword>
<evidence type="ECO:0000313" key="2">
    <source>
        <dbReference type="EMBL" id="DAE02609.1"/>
    </source>
</evidence>
<protein>
    <submittedName>
        <fullName evidence="2">ATPase</fullName>
    </submittedName>
</protein>
<keyword evidence="1" id="KW-0472">Membrane</keyword>
<name>A0A8S5P861_9CAUD</name>
<proteinExistence type="predicted"/>
<organism evidence="2">
    <name type="scientific">Siphoviridae sp. ctmYS12</name>
    <dbReference type="NCBI Taxonomy" id="2825652"/>
    <lineage>
        <taxon>Viruses</taxon>
        <taxon>Duplodnaviria</taxon>
        <taxon>Heunggongvirae</taxon>
        <taxon>Uroviricota</taxon>
        <taxon>Caudoviricetes</taxon>
    </lineage>
</organism>